<dbReference type="Pfam" id="PF18928">
    <property type="entry name" value="DUF5677"/>
    <property type="match status" value="1"/>
</dbReference>
<comment type="caution">
    <text evidence="2">The sequence shown here is derived from an EMBL/GenBank/DDBJ whole genome shotgun (WGS) entry which is preliminary data.</text>
</comment>
<name>A0A245ZNJ3_9SPHN</name>
<protein>
    <submittedName>
        <fullName evidence="2">Uncharacterized protein</fullName>
    </submittedName>
</protein>
<dbReference type="OrthoDB" id="8478803at2"/>
<evidence type="ECO:0000313" key="2">
    <source>
        <dbReference type="EMBL" id="OWK31306.1"/>
    </source>
</evidence>
<dbReference type="EMBL" id="NBBI01000002">
    <property type="protein sequence ID" value="OWK31306.1"/>
    <property type="molecule type" value="Genomic_DNA"/>
</dbReference>
<gene>
    <name evidence="2" type="ORF">SPDO_13130</name>
</gene>
<dbReference type="AlphaFoldDB" id="A0A245ZNJ3"/>
<reference evidence="2 3" key="1">
    <citation type="submission" date="2017-03" db="EMBL/GenBank/DDBJ databases">
        <title>Genome sequence of Sphingomonas dokdonensis DSM 21029.</title>
        <authorList>
            <person name="Poehlein A."/>
            <person name="Wuebbeler J.H."/>
            <person name="Steinbuechel A."/>
            <person name="Daniel R."/>
        </authorList>
    </citation>
    <scope>NUCLEOTIDE SEQUENCE [LARGE SCALE GENOMIC DNA]</scope>
    <source>
        <strain evidence="2 3">DSM 21029</strain>
    </source>
</reference>
<dbReference type="RefSeq" id="WP_088366661.1">
    <property type="nucleotide sequence ID" value="NZ_NBBI01000002.1"/>
</dbReference>
<dbReference type="InterPro" id="IPR043733">
    <property type="entry name" value="DUF5677"/>
</dbReference>
<sequence>MTTADQPSSNQLAAFHARGRQLLIEQTRSLDMIIHSLHSIDPAQTRPSVWVPTLMLQAVGVSVHSVLALTRERDMAIRDGFGIARSAVETAINAAFIAVEGEELAQRAIRHMRQKRWRDLHREARIGDFQITTSRDVGLEIDDISGLREALDEFTRKKGGAEIREWTDVSLADRIAAISAKSRRGGLGLGSAFFGIYRPGSELLHGSYYGVNYFWQGSRETPARDHDAFEHLWVMEHFTTLLSCIFLGVSGAIDAISTINDLPDHAVRQDLLSRQLQILVKGMSAADPDDQHSFTAEVSRRDPDAG</sequence>
<accession>A0A245ZNJ3</accession>
<evidence type="ECO:0000256" key="1">
    <source>
        <dbReference type="SAM" id="MobiDB-lite"/>
    </source>
</evidence>
<evidence type="ECO:0000313" key="3">
    <source>
        <dbReference type="Proteomes" id="UP000197290"/>
    </source>
</evidence>
<keyword evidence="3" id="KW-1185">Reference proteome</keyword>
<proteinExistence type="predicted"/>
<feature type="region of interest" description="Disordered" evidence="1">
    <location>
        <begin position="286"/>
        <end position="306"/>
    </location>
</feature>
<organism evidence="2 3">
    <name type="scientific">Sphingomonas dokdonensis</name>
    <dbReference type="NCBI Taxonomy" id="344880"/>
    <lineage>
        <taxon>Bacteria</taxon>
        <taxon>Pseudomonadati</taxon>
        <taxon>Pseudomonadota</taxon>
        <taxon>Alphaproteobacteria</taxon>
        <taxon>Sphingomonadales</taxon>
        <taxon>Sphingomonadaceae</taxon>
        <taxon>Sphingomonas</taxon>
    </lineage>
</organism>
<dbReference type="Proteomes" id="UP000197290">
    <property type="component" value="Unassembled WGS sequence"/>
</dbReference>